<name>A0A428UHK8_9HYPO</name>
<accession>A0A428UHK8</accession>
<feature type="region of interest" description="Disordered" evidence="1">
    <location>
        <begin position="224"/>
        <end position="244"/>
    </location>
</feature>
<feature type="compositionally biased region" description="Basic and acidic residues" evidence="1">
    <location>
        <begin position="133"/>
        <end position="158"/>
    </location>
</feature>
<feature type="compositionally biased region" description="Low complexity" evidence="1">
    <location>
        <begin position="159"/>
        <end position="176"/>
    </location>
</feature>
<proteinExistence type="predicted"/>
<keyword evidence="3" id="KW-1185">Reference proteome</keyword>
<dbReference type="AlphaFoldDB" id="A0A428UHK8"/>
<organism evidence="2 3">
    <name type="scientific">Fusarium oligoseptatum</name>
    <dbReference type="NCBI Taxonomy" id="2604345"/>
    <lineage>
        <taxon>Eukaryota</taxon>
        <taxon>Fungi</taxon>
        <taxon>Dikarya</taxon>
        <taxon>Ascomycota</taxon>
        <taxon>Pezizomycotina</taxon>
        <taxon>Sordariomycetes</taxon>
        <taxon>Hypocreomycetidae</taxon>
        <taxon>Hypocreales</taxon>
        <taxon>Nectriaceae</taxon>
        <taxon>Fusarium</taxon>
        <taxon>Fusarium solani species complex</taxon>
    </lineage>
</organism>
<evidence type="ECO:0000256" key="1">
    <source>
        <dbReference type="SAM" id="MobiDB-lite"/>
    </source>
</evidence>
<gene>
    <name evidence="2" type="ORF">CEP52_001746</name>
</gene>
<sequence>MSSFQVQPRAALALETNKTNAAATKPTPSALKASTNLRNRRLSDLVNAPAQAFGAASDAVFSSADQSLKNISNSLGDSYKFLVGKLREHQDSPRESILVPKTLDDARKLVSTPSPDEEDTSGINTLLGPDDADPLKRPTQREDRMLNLIGGRRDRSTDSTRSGRSVSSSKKVLFSSEETKPTPQPSPGQNPAVLEQMRNLGNTFNPMARLPSISMIRGFGRTTTSTPTTPAATPAAKEVTKPADGGDLGTAFPDIAASLPPKEIPKIAPPNKRFMEIQTPGELRLGEVLDLLRDYRRLAGALKDLGAFETK</sequence>
<protein>
    <submittedName>
        <fullName evidence="2">Uncharacterized protein</fullName>
    </submittedName>
</protein>
<dbReference type="EMBL" id="NKCK01000009">
    <property type="protein sequence ID" value="RSM13781.1"/>
    <property type="molecule type" value="Genomic_DNA"/>
</dbReference>
<evidence type="ECO:0000313" key="3">
    <source>
        <dbReference type="Proteomes" id="UP000287144"/>
    </source>
</evidence>
<dbReference type="STRING" id="1325735.A0A428UHK8"/>
<dbReference type="Proteomes" id="UP000287144">
    <property type="component" value="Unassembled WGS sequence"/>
</dbReference>
<reference evidence="2 3" key="1">
    <citation type="submission" date="2017-06" db="EMBL/GenBank/DDBJ databases">
        <title>Comparative genomic analysis of Ambrosia Fusariam Clade fungi.</title>
        <authorList>
            <person name="Stajich J.E."/>
            <person name="Carrillo J."/>
            <person name="Kijimoto T."/>
            <person name="Eskalen A."/>
            <person name="O'Donnell K."/>
            <person name="Kasson M."/>
        </authorList>
    </citation>
    <scope>NUCLEOTIDE SEQUENCE [LARGE SCALE GENOMIC DNA]</scope>
    <source>
        <strain evidence="2 3">NRRL62579</strain>
    </source>
</reference>
<feature type="compositionally biased region" description="Low complexity" evidence="1">
    <location>
        <begin position="224"/>
        <end position="236"/>
    </location>
</feature>
<evidence type="ECO:0000313" key="2">
    <source>
        <dbReference type="EMBL" id="RSM13781.1"/>
    </source>
</evidence>
<comment type="caution">
    <text evidence="2">The sequence shown here is derived from an EMBL/GenBank/DDBJ whole genome shotgun (WGS) entry which is preliminary data.</text>
</comment>
<feature type="region of interest" description="Disordered" evidence="1">
    <location>
        <begin position="108"/>
        <end position="193"/>
    </location>
</feature>